<dbReference type="InterPro" id="IPR009088">
    <property type="entry name" value="TFIIA_b-brl"/>
</dbReference>
<keyword evidence="7" id="KW-0396">Initiation factor</keyword>
<dbReference type="PANTHER" id="PTHR12694:SF8">
    <property type="entry name" value="TRANSCRIPTION INITIATION FACTOR IIA SUBUNIT 1"/>
    <property type="match status" value="1"/>
</dbReference>
<dbReference type="InterPro" id="IPR004855">
    <property type="entry name" value="TFIIA_asu/bsu"/>
</dbReference>
<dbReference type="FunFam" id="1.10.287.100:FF:000001">
    <property type="entry name" value="Transcription initiation factor IIA subunit"/>
    <property type="match status" value="1"/>
</dbReference>
<dbReference type="AlphaFoldDB" id="A0A1B9H211"/>
<accession>A0A1B9H211</accession>
<dbReference type="SMART" id="SM01371">
    <property type="entry name" value="TFIIA"/>
    <property type="match status" value="1"/>
</dbReference>
<dbReference type="EMBL" id="KI669493">
    <property type="protein sequence ID" value="OCF37290.1"/>
    <property type="molecule type" value="Genomic_DNA"/>
</dbReference>
<evidence type="ECO:0000313" key="8">
    <source>
        <dbReference type="Proteomes" id="UP000092666"/>
    </source>
</evidence>
<evidence type="ECO:0000256" key="6">
    <source>
        <dbReference type="SAM" id="MobiDB-lite"/>
    </source>
</evidence>
<evidence type="ECO:0000313" key="7">
    <source>
        <dbReference type="EMBL" id="OCF37290.1"/>
    </source>
</evidence>
<evidence type="ECO:0000256" key="3">
    <source>
        <dbReference type="ARBA" id="ARBA00023163"/>
    </source>
</evidence>
<dbReference type="STRING" id="1296120.A0A1B9H211"/>
<name>A0A1B9H211_9TREE</name>
<gene>
    <name evidence="7" type="ORF">I316_01199</name>
</gene>
<feature type="compositionally biased region" description="Basic and acidic residues" evidence="6">
    <location>
        <begin position="151"/>
        <end position="165"/>
    </location>
</feature>
<dbReference type="GO" id="GO:0006367">
    <property type="term" value="P:transcription initiation at RNA polymerase II promoter"/>
    <property type="evidence" value="ECO:0007669"/>
    <property type="project" value="InterPro"/>
</dbReference>
<protein>
    <recommendedName>
        <fullName evidence="5">Transcription initiation factor IIA large subunit</fullName>
    </recommendedName>
</protein>
<feature type="compositionally biased region" description="Acidic residues" evidence="6">
    <location>
        <begin position="198"/>
        <end position="218"/>
    </location>
</feature>
<dbReference type="GO" id="GO:0003743">
    <property type="term" value="F:translation initiation factor activity"/>
    <property type="evidence" value="ECO:0007669"/>
    <property type="project" value="UniProtKB-KW"/>
</dbReference>
<dbReference type="Pfam" id="PF03153">
    <property type="entry name" value="TFIIA"/>
    <property type="match status" value="2"/>
</dbReference>
<feature type="region of interest" description="Disordered" evidence="6">
    <location>
        <begin position="94"/>
        <end position="218"/>
    </location>
</feature>
<dbReference type="Gene3D" id="1.10.287.100">
    <property type="match status" value="1"/>
</dbReference>
<keyword evidence="3" id="KW-0804">Transcription</keyword>
<dbReference type="SUPFAM" id="SSF50784">
    <property type="entry name" value="Transcription factor IIA (TFIIA), beta-barrel domain"/>
    <property type="match status" value="1"/>
</dbReference>
<dbReference type="GO" id="GO:0005672">
    <property type="term" value="C:transcription factor TFIIA complex"/>
    <property type="evidence" value="ECO:0007669"/>
    <property type="project" value="InterPro"/>
</dbReference>
<reference evidence="7 8" key="1">
    <citation type="submission" date="2013-07" db="EMBL/GenBank/DDBJ databases">
        <title>The Genome Sequence of Cryptococcus heveanensis BCC8398.</title>
        <authorList>
            <consortium name="The Broad Institute Genome Sequencing Platform"/>
            <person name="Cuomo C."/>
            <person name="Litvintseva A."/>
            <person name="Chen Y."/>
            <person name="Heitman J."/>
            <person name="Sun S."/>
            <person name="Springer D."/>
            <person name="Dromer F."/>
            <person name="Young S.K."/>
            <person name="Zeng Q."/>
            <person name="Gargeya S."/>
            <person name="Fitzgerald M."/>
            <person name="Abouelleil A."/>
            <person name="Alvarado L."/>
            <person name="Berlin A.M."/>
            <person name="Chapman S.B."/>
            <person name="Dewar J."/>
            <person name="Goldberg J."/>
            <person name="Griggs A."/>
            <person name="Gujja S."/>
            <person name="Hansen M."/>
            <person name="Howarth C."/>
            <person name="Imamovic A."/>
            <person name="Larimer J."/>
            <person name="McCowan C."/>
            <person name="Murphy C."/>
            <person name="Pearson M."/>
            <person name="Priest M."/>
            <person name="Roberts A."/>
            <person name="Saif S."/>
            <person name="Shea T."/>
            <person name="Sykes S."/>
            <person name="Wortman J."/>
            <person name="Nusbaum C."/>
            <person name="Birren B."/>
        </authorList>
    </citation>
    <scope>NUCLEOTIDE SEQUENCE [LARGE SCALE GENOMIC DNA]</scope>
    <source>
        <strain evidence="7 8">BCC8398</strain>
    </source>
</reference>
<reference evidence="8" key="2">
    <citation type="submission" date="2013-12" db="EMBL/GenBank/DDBJ databases">
        <title>Evolution of pathogenesis and genome organization in the Tremellales.</title>
        <authorList>
            <person name="Cuomo C."/>
            <person name="Litvintseva A."/>
            <person name="Heitman J."/>
            <person name="Chen Y."/>
            <person name="Sun S."/>
            <person name="Springer D."/>
            <person name="Dromer F."/>
            <person name="Young S."/>
            <person name="Zeng Q."/>
            <person name="Chapman S."/>
            <person name="Gujja S."/>
            <person name="Saif S."/>
            <person name="Birren B."/>
        </authorList>
    </citation>
    <scope>NUCLEOTIDE SEQUENCE [LARGE SCALE GENOMIC DNA]</scope>
    <source>
        <strain evidence="8">BCC8398</strain>
    </source>
</reference>
<feature type="compositionally biased region" description="Basic and acidic residues" evidence="6">
    <location>
        <begin position="172"/>
        <end position="187"/>
    </location>
</feature>
<keyword evidence="7" id="KW-0648">Protein biosynthesis</keyword>
<evidence type="ECO:0000256" key="4">
    <source>
        <dbReference type="ARBA" id="ARBA00023242"/>
    </source>
</evidence>
<evidence type="ECO:0000256" key="1">
    <source>
        <dbReference type="ARBA" id="ARBA00004123"/>
    </source>
</evidence>
<feature type="compositionally biased region" description="Low complexity" evidence="6">
    <location>
        <begin position="131"/>
        <end position="146"/>
    </location>
</feature>
<sequence>MYVDVQSASSDSLPYFTSPSHSSLTLELIPFVLCTWRCRSNKIVPQTYRSIIDDVIASVKVDFEEYGMEEEVLMNLQAKWEARLLETKVADFARAPGSSESPEPEGEGGSPSQADATGAVSSPAGPSVSQGLALPPLTGLALPGRATANGDDVRVKAEPGEDPMRIRGGASGERKPYIPTDGERRPEPNAAGLLPGDEVIDSDLDDSDDELRDDAEGGDDDADVDIVFCVYDKVQRVKNKWKTVFKDGMIHINGRDYLFSKCNGEFEW</sequence>
<comment type="subcellular location">
    <subcellularLocation>
        <location evidence="1">Nucleus</location>
    </subcellularLocation>
</comment>
<keyword evidence="4" id="KW-0539">Nucleus</keyword>
<evidence type="ECO:0000256" key="2">
    <source>
        <dbReference type="ARBA" id="ARBA00010059"/>
    </source>
</evidence>
<comment type="similarity">
    <text evidence="2">Belongs to the TFIIA subunit 1 family.</text>
</comment>
<dbReference type="SUPFAM" id="SSF47396">
    <property type="entry name" value="Transcription factor IIA (TFIIA), alpha-helical domain"/>
    <property type="match status" value="1"/>
</dbReference>
<proteinExistence type="inferred from homology"/>
<dbReference type="Gene3D" id="2.30.18.10">
    <property type="entry name" value="Transcription factor IIA (TFIIA), beta-barrel domain"/>
    <property type="match status" value="1"/>
</dbReference>
<evidence type="ECO:0000256" key="5">
    <source>
        <dbReference type="ARBA" id="ARBA00074154"/>
    </source>
</evidence>
<dbReference type="PANTHER" id="PTHR12694">
    <property type="entry name" value="TRANSCRIPTION INITIATION FACTOR IIA SUBUNIT 1"/>
    <property type="match status" value="1"/>
</dbReference>
<keyword evidence="8" id="KW-1185">Reference proteome</keyword>
<dbReference type="CDD" id="cd07976">
    <property type="entry name" value="TFIIA_alpha_beta_like"/>
    <property type="match status" value="1"/>
</dbReference>
<organism evidence="7 8">
    <name type="scientific">Kwoniella heveanensis BCC8398</name>
    <dbReference type="NCBI Taxonomy" id="1296120"/>
    <lineage>
        <taxon>Eukaryota</taxon>
        <taxon>Fungi</taxon>
        <taxon>Dikarya</taxon>
        <taxon>Basidiomycota</taxon>
        <taxon>Agaricomycotina</taxon>
        <taxon>Tremellomycetes</taxon>
        <taxon>Tremellales</taxon>
        <taxon>Cryptococcaceae</taxon>
        <taxon>Kwoniella</taxon>
    </lineage>
</organism>
<dbReference type="Proteomes" id="UP000092666">
    <property type="component" value="Unassembled WGS sequence"/>
</dbReference>
<dbReference type="OrthoDB" id="6275927at2759"/>